<evidence type="ECO:0000256" key="2">
    <source>
        <dbReference type="ARBA" id="ARBA00022729"/>
    </source>
</evidence>
<dbReference type="EMBL" id="JAGKQM010000011">
    <property type="protein sequence ID" value="KAH0902650.1"/>
    <property type="molecule type" value="Genomic_DNA"/>
</dbReference>
<evidence type="ECO:0000256" key="6">
    <source>
        <dbReference type="SAM" id="MobiDB-lite"/>
    </source>
</evidence>
<organism evidence="8 9">
    <name type="scientific">Brassica napus</name>
    <name type="common">Rape</name>
    <dbReference type="NCBI Taxonomy" id="3708"/>
    <lineage>
        <taxon>Eukaryota</taxon>
        <taxon>Viridiplantae</taxon>
        <taxon>Streptophyta</taxon>
        <taxon>Embryophyta</taxon>
        <taxon>Tracheophyta</taxon>
        <taxon>Spermatophyta</taxon>
        <taxon>Magnoliopsida</taxon>
        <taxon>eudicotyledons</taxon>
        <taxon>Gunneridae</taxon>
        <taxon>Pentapetalae</taxon>
        <taxon>rosids</taxon>
        <taxon>malvids</taxon>
        <taxon>Brassicales</taxon>
        <taxon>Brassicaceae</taxon>
        <taxon>Brassiceae</taxon>
        <taxon>Brassica</taxon>
    </lineage>
</organism>
<dbReference type="PANTHER" id="PTHR45639:SF3">
    <property type="entry name" value="HYPOXIA UP-REGULATED PROTEIN 1"/>
    <property type="match status" value="1"/>
</dbReference>
<evidence type="ECO:0000256" key="5">
    <source>
        <dbReference type="ARBA" id="ARBA00023186"/>
    </source>
</evidence>
<comment type="caution">
    <text evidence="8">The sequence shown here is derived from an EMBL/GenBank/DDBJ whole genome shotgun (WGS) entry which is preliminary data.</text>
</comment>
<dbReference type="InterPro" id="IPR013126">
    <property type="entry name" value="Hsp_70_fam"/>
</dbReference>
<feature type="non-terminal residue" evidence="8">
    <location>
        <position position="1"/>
    </location>
</feature>
<evidence type="ECO:0000256" key="7">
    <source>
        <dbReference type="SAM" id="SignalP"/>
    </source>
</evidence>
<name>A0ABQ8BEH3_BRANA</name>
<dbReference type="Gene3D" id="3.30.420.40">
    <property type="match status" value="2"/>
</dbReference>
<dbReference type="PRINTS" id="PR00301">
    <property type="entry name" value="HEATSHOCK70"/>
</dbReference>
<evidence type="ECO:0000256" key="4">
    <source>
        <dbReference type="ARBA" id="ARBA00022840"/>
    </source>
</evidence>
<sequence length="865" mass="96072">SNFGSILGVFVNDRSMGKMFTVLVVFFSFLSLLPLPSESAVSSVDLGSEWVKVAVVNLKRGQSPISVAINEMSKRKSPALVAFHSGDRLLGEEAAGITARYPNKVYSQLRDMVGKPFKHVKDFIDSVYLPFDIVEDSRGAVGIKIDDGATVYSVEELLAMILGYGSDLAEFHAKVPVKDMVVSVPPYFGQAERRGLIQASQLAGVNVLSLVHEHSGAALQYGIDKDFSNGSRHVIFYDMGSSSTYAALVYYSAYSEKEFGKTVSVNQFQVKDVRWDSGLGGQSMEMRLVEYFADEFNKQLGNGVDVRKFPKAMAKLKKQVKRTKEILSANTAAPISVESLHDDRDFRSTISREKFEELCKDLWERSLTPLKDVLKHSGLKIDDIYAVELIGGATRVPKLQSTIQEFIGKQDLDKHLDADEAIVLGSALYAANLSDGIKLKRRLGIVDGSPYGFLVELEGPNDILPPGITSPVFAQYSVSGFAVATEKYSSRNLSAPIKANLHFSLSRSGILSLDRGDAVIEITEWVEVPKKNVTVDNNTTSTTGNASTGAPSDENLQENKEELQADAENSSASNTTTEEPAVVDLGTEKKLKKRTFRVPLKVVEKTVGPGAPFTKESLDAAKIKLEALDKKDRERRRTAELKNNLESYVYATKEKLETPEFEKVSTQEERKAFVEKLDEACINFLLNYVQDWLYMDGEDANATEFLDRLDSLKAIGSPISLRSEELTARPVAVEYAQKYLTEVKEIIKEWETNKTWLPRGKIDEVSKEAEKVKSWLEKNEAEQKKSALWSKPVFTSDEVYAKVFTLQDKVTKVNRIPKPKPKPKIEKATKKENTSKEEEQSKSPDSTSSSESESANEEEGSHEEL</sequence>
<gene>
    <name evidence="8" type="ORF">HID58_042153</name>
</gene>
<feature type="compositionally biased region" description="Low complexity" evidence="6">
    <location>
        <begin position="534"/>
        <end position="550"/>
    </location>
</feature>
<dbReference type="Pfam" id="PF00012">
    <property type="entry name" value="HSP70"/>
    <property type="match status" value="1"/>
</dbReference>
<accession>A0ABQ8BEH3</accession>
<dbReference type="Gene3D" id="3.30.30.30">
    <property type="match status" value="1"/>
</dbReference>
<evidence type="ECO:0000256" key="1">
    <source>
        <dbReference type="ARBA" id="ARBA00004319"/>
    </source>
</evidence>
<comment type="subcellular location">
    <subcellularLocation>
        <location evidence="1">Endoplasmic reticulum lumen</location>
    </subcellularLocation>
</comment>
<dbReference type="InterPro" id="IPR029048">
    <property type="entry name" value="HSP70_C_sf"/>
</dbReference>
<feature type="compositionally biased region" description="Low complexity" evidence="6">
    <location>
        <begin position="843"/>
        <end position="853"/>
    </location>
</feature>
<keyword evidence="5" id="KW-0143">Chaperone</keyword>
<proteinExistence type="predicted"/>
<dbReference type="PROSITE" id="PS01036">
    <property type="entry name" value="HSP70_3"/>
    <property type="match status" value="1"/>
</dbReference>
<dbReference type="SUPFAM" id="SSF100934">
    <property type="entry name" value="Heat shock protein 70kD (HSP70), C-terminal subdomain"/>
    <property type="match status" value="1"/>
</dbReference>
<feature type="compositionally biased region" description="Acidic residues" evidence="6">
    <location>
        <begin position="854"/>
        <end position="865"/>
    </location>
</feature>
<dbReference type="Proteomes" id="UP000824890">
    <property type="component" value="Unassembled WGS sequence"/>
</dbReference>
<dbReference type="Gene3D" id="1.20.1270.10">
    <property type="match status" value="1"/>
</dbReference>
<protein>
    <recommendedName>
        <fullName evidence="10">Heat shock 70 kDa protein 17</fullName>
    </recommendedName>
</protein>
<feature type="region of interest" description="Disordered" evidence="6">
    <location>
        <begin position="534"/>
        <end position="586"/>
    </location>
</feature>
<evidence type="ECO:0000313" key="8">
    <source>
        <dbReference type="EMBL" id="KAH0902650.1"/>
    </source>
</evidence>
<keyword evidence="3" id="KW-0547">Nucleotide-binding</keyword>
<feature type="compositionally biased region" description="Basic and acidic residues" evidence="6">
    <location>
        <begin position="823"/>
        <end position="842"/>
    </location>
</feature>
<evidence type="ECO:0008006" key="10">
    <source>
        <dbReference type="Google" id="ProtNLM"/>
    </source>
</evidence>
<evidence type="ECO:0000313" key="9">
    <source>
        <dbReference type="Proteomes" id="UP000824890"/>
    </source>
</evidence>
<dbReference type="SUPFAM" id="SSF53067">
    <property type="entry name" value="Actin-like ATPase domain"/>
    <property type="match status" value="2"/>
</dbReference>
<feature type="signal peptide" evidence="7">
    <location>
        <begin position="1"/>
        <end position="39"/>
    </location>
</feature>
<evidence type="ECO:0000256" key="3">
    <source>
        <dbReference type="ARBA" id="ARBA00022741"/>
    </source>
</evidence>
<keyword evidence="2 7" id="KW-0732">Signal</keyword>
<dbReference type="CDD" id="cd10230">
    <property type="entry name" value="ASKHA_NBD_HSP70_HYOU1"/>
    <property type="match status" value="1"/>
</dbReference>
<keyword evidence="4" id="KW-0067">ATP-binding</keyword>
<dbReference type="PANTHER" id="PTHR45639">
    <property type="entry name" value="HSC70CB, ISOFORM G-RELATED"/>
    <property type="match status" value="1"/>
</dbReference>
<dbReference type="Gene3D" id="3.90.640.10">
    <property type="entry name" value="Actin, Chain A, domain 4"/>
    <property type="match status" value="1"/>
</dbReference>
<feature type="chain" id="PRO_5046810281" description="Heat shock 70 kDa protein 17" evidence="7">
    <location>
        <begin position="40"/>
        <end position="865"/>
    </location>
</feature>
<keyword evidence="9" id="KW-1185">Reference proteome</keyword>
<feature type="region of interest" description="Disordered" evidence="6">
    <location>
        <begin position="811"/>
        <end position="865"/>
    </location>
</feature>
<dbReference type="InterPro" id="IPR043129">
    <property type="entry name" value="ATPase_NBD"/>
</dbReference>
<feature type="compositionally biased region" description="Polar residues" evidence="6">
    <location>
        <begin position="567"/>
        <end position="578"/>
    </location>
</feature>
<dbReference type="InterPro" id="IPR018181">
    <property type="entry name" value="Heat_shock_70_CS"/>
</dbReference>
<reference evidence="8 9" key="1">
    <citation type="submission" date="2021-05" db="EMBL/GenBank/DDBJ databases">
        <title>Genome Assembly of Synthetic Allotetraploid Brassica napus Reveals Homoeologous Exchanges between Subgenomes.</title>
        <authorList>
            <person name="Davis J.T."/>
        </authorList>
    </citation>
    <scope>NUCLEOTIDE SEQUENCE [LARGE SCALE GENOMIC DNA]</scope>
    <source>
        <strain evidence="9">cv. Da-Ae</strain>
        <tissue evidence="8">Seedling</tissue>
    </source>
</reference>